<protein>
    <submittedName>
        <fullName evidence="2">Uncharacterized protein</fullName>
    </submittedName>
</protein>
<dbReference type="AlphaFoldDB" id="A0A8T0G3H7"/>
<proteinExistence type="predicted"/>
<evidence type="ECO:0000256" key="1">
    <source>
        <dbReference type="SAM" id="MobiDB-lite"/>
    </source>
</evidence>
<feature type="compositionally biased region" description="Polar residues" evidence="1">
    <location>
        <begin position="29"/>
        <end position="44"/>
    </location>
</feature>
<reference evidence="2" key="1">
    <citation type="submission" date="2020-06" db="EMBL/GenBank/DDBJ databases">
        <title>WGS assembly of Ceratodon purpureus strain R40.</title>
        <authorList>
            <person name="Carey S.B."/>
            <person name="Jenkins J."/>
            <person name="Shu S."/>
            <person name="Lovell J.T."/>
            <person name="Sreedasyam A."/>
            <person name="Maumus F."/>
            <person name="Tiley G.P."/>
            <person name="Fernandez-Pozo N."/>
            <person name="Barry K."/>
            <person name="Chen C."/>
            <person name="Wang M."/>
            <person name="Lipzen A."/>
            <person name="Daum C."/>
            <person name="Saski C.A."/>
            <person name="Payton A.C."/>
            <person name="Mcbreen J.C."/>
            <person name="Conrad R.E."/>
            <person name="Kollar L.M."/>
            <person name="Olsson S."/>
            <person name="Huttunen S."/>
            <person name="Landis J.B."/>
            <person name="Wickett N.J."/>
            <person name="Johnson M.G."/>
            <person name="Rensing S.A."/>
            <person name="Grimwood J."/>
            <person name="Schmutz J."/>
            <person name="Mcdaniel S.F."/>
        </authorList>
    </citation>
    <scope>NUCLEOTIDE SEQUENCE</scope>
    <source>
        <strain evidence="2">R40</strain>
    </source>
</reference>
<feature type="region of interest" description="Disordered" evidence="1">
    <location>
        <begin position="29"/>
        <end position="57"/>
    </location>
</feature>
<accession>A0A8T0G3H7</accession>
<keyword evidence="3" id="KW-1185">Reference proteome</keyword>
<evidence type="ECO:0000313" key="3">
    <source>
        <dbReference type="Proteomes" id="UP000822688"/>
    </source>
</evidence>
<organism evidence="2 3">
    <name type="scientific">Ceratodon purpureus</name>
    <name type="common">Fire moss</name>
    <name type="synonym">Dicranum purpureum</name>
    <dbReference type="NCBI Taxonomy" id="3225"/>
    <lineage>
        <taxon>Eukaryota</taxon>
        <taxon>Viridiplantae</taxon>
        <taxon>Streptophyta</taxon>
        <taxon>Embryophyta</taxon>
        <taxon>Bryophyta</taxon>
        <taxon>Bryophytina</taxon>
        <taxon>Bryopsida</taxon>
        <taxon>Dicranidae</taxon>
        <taxon>Pseudoditrichales</taxon>
        <taxon>Ditrichaceae</taxon>
        <taxon>Ceratodon</taxon>
    </lineage>
</organism>
<sequence length="77" mass="8615">MHFLQGMQSKCFFKVSKPFLALVILLTTTPNPRSHNTRGTTPSSGPRECHHPQLAPKRNSVSTCNLTLENGENYDKC</sequence>
<dbReference type="Proteomes" id="UP000822688">
    <property type="component" value="Chromosome 12"/>
</dbReference>
<dbReference type="EMBL" id="CM026433">
    <property type="protein sequence ID" value="KAG0553465.1"/>
    <property type="molecule type" value="Genomic_DNA"/>
</dbReference>
<gene>
    <name evidence="2" type="ORF">KC19_12G013600</name>
</gene>
<comment type="caution">
    <text evidence="2">The sequence shown here is derived from an EMBL/GenBank/DDBJ whole genome shotgun (WGS) entry which is preliminary data.</text>
</comment>
<name>A0A8T0G3H7_CERPU</name>
<evidence type="ECO:0000313" key="2">
    <source>
        <dbReference type="EMBL" id="KAG0553465.1"/>
    </source>
</evidence>